<name>A0ABV5WYE7_9LACO</name>
<evidence type="ECO:0000256" key="1">
    <source>
        <dbReference type="SAM" id="Phobius"/>
    </source>
</evidence>
<feature type="transmembrane region" description="Helical" evidence="1">
    <location>
        <begin position="51"/>
        <end position="72"/>
    </location>
</feature>
<comment type="caution">
    <text evidence="2">The sequence shown here is derived from an EMBL/GenBank/DDBJ whole genome shotgun (WGS) entry which is preliminary data.</text>
</comment>
<evidence type="ECO:0000313" key="3">
    <source>
        <dbReference type="Proteomes" id="UP001589691"/>
    </source>
</evidence>
<dbReference type="RefSeq" id="WP_137643796.1">
    <property type="nucleotide sequence ID" value="NZ_BJEA01000033.1"/>
</dbReference>
<keyword evidence="1" id="KW-1133">Transmembrane helix</keyword>
<evidence type="ECO:0000313" key="2">
    <source>
        <dbReference type="EMBL" id="MFB9770716.1"/>
    </source>
</evidence>
<evidence type="ECO:0008006" key="4">
    <source>
        <dbReference type="Google" id="ProtNLM"/>
    </source>
</evidence>
<gene>
    <name evidence="2" type="ORF">ACFFLI_12705</name>
</gene>
<proteinExistence type="predicted"/>
<reference evidence="2 3" key="1">
    <citation type="submission" date="2024-09" db="EMBL/GenBank/DDBJ databases">
        <authorList>
            <person name="Sun Q."/>
            <person name="Mori K."/>
        </authorList>
    </citation>
    <scope>NUCLEOTIDE SEQUENCE [LARGE SCALE GENOMIC DNA]</scope>
    <source>
        <strain evidence="2 3">TBRC 4576</strain>
    </source>
</reference>
<keyword evidence="3" id="KW-1185">Reference proteome</keyword>
<sequence length="188" mass="21015">MNRMGRLIIGGAGGVLVLLALVEVSQSQDVFFVTEWLASLALAHAHWFNELVLVIAIIVGLIGLCLLVLSLLKPRQVVALMHHFAPVRVPVSHRIVESDLQYRLTAKLRLINPQVRLKLRYPLPTRVSVQATAEALTDVELVTQQVQDLITDYLCQELPIRHVHPLVKVTPLTQPLKIRPTQEIQKGS</sequence>
<keyword evidence="1" id="KW-0472">Membrane</keyword>
<protein>
    <recommendedName>
        <fullName evidence="4">Alkaline shock response membrane anchor protein AmaP</fullName>
    </recommendedName>
</protein>
<keyword evidence="1" id="KW-0812">Transmembrane</keyword>
<dbReference type="Proteomes" id="UP001589691">
    <property type="component" value="Unassembled WGS sequence"/>
</dbReference>
<dbReference type="EMBL" id="JBHLZY010000031">
    <property type="protein sequence ID" value="MFB9770716.1"/>
    <property type="molecule type" value="Genomic_DNA"/>
</dbReference>
<organism evidence="2 3">
    <name type="scientific">Lactiplantibacillus modestisalitolerans</name>
    <dbReference type="NCBI Taxonomy" id="1457219"/>
    <lineage>
        <taxon>Bacteria</taxon>
        <taxon>Bacillati</taxon>
        <taxon>Bacillota</taxon>
        <taxon>Bacilli</taxon>
        <taxon>Lactobacillales</taxon>
        <taxon>Lactobacillaceae</taxon>
        <taxon>Lactiplantibacillus</taxon>
    </lineage>
</organism>
<accession>A0ABV5WYE7</accession>